<dbReference type="InterPro" id="IPR011993">
    <property type="entry name" value="PH-like_dom_sf"/>
</dbReference>
<evidence type="ECO:0000256" key="9">
    <source>
        <dbReference type="SAM" id="MobiDB-lite"/>
    </source>
</evidence>
<dbReference type="Pfam" id="PF00169">
    <property type="entry name" value="PH"/>
    <property type="match status" value="1"/>
</dbReference>
<dbReference type="PANTHER" id="PTHR35397">
    <property type="entry name" value="C2 DOMAIN-CONTAINING PROTEIN-RELATED"/>
    <property type="match status" value="1"/>
</dbReference>
<dbReference type="PROSITE" id="PS50005">
    <property type="entry name" value="TPR"/>
    <property type="match status" value="1"/>
</dbReference>
<dbReference type="Gene3D" id="3.40.50.11380">
    <property type="match status" value="1"/>
</dbReference>
<dbReference type="Gene3D" id="3.40.50.2000">
    <property type="entry name" value="Glycogen Phosphorylase B"/>
    <property type="match status" value="1"/>
</dbReference>
<name>A0A6A3PAQ1_9STRA</name>
<evidence type="ECO:0000256" key="7">
    <source>
        <dbReference type="ARBA" id="ARBA00022803"/>
    </source>
</evidence>
<dbReference type="EMBL" id="QXFU01000059">
    <property type="protein sequence ID" value="KAE9046025.1"/>
    <property type="molecule type" value="Genomic_DNA"/>
</dbReference>
<evidence type="ECO:0000256" key="2">
    <source>
        <dbReference type="ARBA" id="ARBA00005386"/>
    </source>
</evidence>
<feature type="domain" description="C2" evidence="12">
    <location>
        <begin position="918"/>
        <end position="1044"/>
    </location>
</feature>
<dbReference type="InterPro" id="IPR011990">
    <property type="entry name" value="TPR-like_helical_dom_sf"/>
</dbReference>
<feature type="domain" description="PH" evidence="11">
    <location>
        <begin position="2048"/>
        <end position="2145"/>
    </location>
</feature>
<evidence type="ECO:0000259" key="11">
    <source>
        <dbReference type="PROSITE" id="PS50003"/>
    </source>
</evidence>
<feature type="compositionally biased region" description="Low complexity" evidence="9">
    <location>
        <begin position="1924"/>
        <end position="1956"/>
    </location>
</feature>
<feature type="region of interest" description="Disordered" evidence="9">
    <location>
        <begin position="826"/>
        <end position="875"/>
    </location>
</feature>
<feature type="compositionally biased region" description="Polar residues" evidence="9">
    <location>
        <begin position="860"/>
        <end position="870"/>
    </location>
</feature>
<dbReference type="InterPro" id="IPR029063">
    <property type="entry name" value="SAM-dependent_MTases_sf"/>
</dbReference>
<dbReference type="Pfam" id="PF08241">
    <property type="entry name" value="Methyltransf_11"/>
    <property type="match status" value="1"/>
</dbReference>
<evidence type="ECO:0000313" key="15">
    <source>
        <dbReference type="Proteomes" id="UP000429607"/>
    </source>
</evidence>
<keyword evidence="7 8" id="KW-0802">TPR repeat</keyword>
<dbReference type="GO" id="GO:0008757">
    <property type="term" value="F:S-adenosylmethionine-dependent methyltransferase activity"/>
    <property type="evidence" value="ECO:0007669"/>
    <property type="project" value="InterPro"/>
</dbReference>
<feature type="compositionally biased region" description="Basic and acidic residues" evidence="9">
    <location>
        <begin position="830"/>
        <end position="848"/>
    </location>
</feature>
<evidence type="ECO:0000313" key="14">
    <source>
        <dbReference type="EMBL" id="KAE9051161.1"/>
    </source>
</evidence>
<dbReference type="SMART" id="SM00233">
    <property type="entry name" value="PH"/>
    <property type="match status" value="1"/>
</dbReference>
<dbReference type="InterPro" id="IPR019734">
    <property type="entry name" value="TPR_rpt"/>
</dbReference>
<keyword evidence="6" id="KW-0677">Repeat</keyword>
<feature type="chain" id="PRO_5036165500" description="protein O-GlcNAc transferase" evidence="10">
    <location>
        <begin position="21"/>
        <end position="2233"/>
    </location>
</feature>
<accession>A0A6A3PAQ1</accession>
<feature type="repeat" description="TPR" evidence="8">
    <location>
        <begin position="71"/>
        <end position="104"/>
    </location>
</feature>
<dbReference type="InterPro" id="IPR029489">
    <property type="entry name" value="OGT/SEC/SPY_C"/>
</dbReference>
<gene>
    <name evidence="14" type="ORF">PR001_g1722</name>
    <name evidence="13" type="ORF">PR002_g1905</name>
</gene>
<evidence type="ECO:0000313" key="16">
    <source>
        <dbReference type="Proteomes" id="UP000435112"/>
    </source>
</evidence>
<dbReference type="Gene3D" id="2.60.40.150">
    <property type="entry name" value="C2 domain"/>
    <property type="match status" value="1"/>
</dbReference>
<dbReference type="PANTHER" id="PTHR35397:SF1">
    <property type="entry name" value="ARMADILLO-LIKE HELICAL DOMAIN-CONTAINING PROTEIN"/>
    <property type="match status" value="1"/>
</dbReference>
<dbReference type="GO" id="GO:0097363">
    <property type="term" value="F:protein O-acetylglucosaminyltransferase activity"/>
    <property type="evidence" value="ECO:0007669"/>
    <property type="project" value="UniProtKB-EC"/>
</dbReference>
<dbReference type="PROSITE" id="PS50003">
    <property type="entry name" value="PH_DOMAIN"/>
    <property type="match status" value="1"/>
</dbReference>
<dbReference type="SMART" id="SM00028">
    <property type="entry name" value="TPR"/>
    <property type="match status" value="2"/>
</dbReference>
<protein>
    <recommendedName>
        <fullName evidence="3">protein O-GlcNAc transferase</fullName>
        <ecNumber evidence="3">2.4.1.255</ecNumber>
    </recommendedName>
</protein>
<keyword evidence="4" id="KW-0328">Glycosyltransferase</keyword>
<dbReference type="InterPro" id="IPR013887">
    <property type="entry name" value="UPF0592"/>
</dbReference>
<evidence type="ECO:0000259" key="12">
    <source>
        <dbReference type="PROSITE" id="PS50004"/>
    </source>
</evidence>
<dbReference type="SMART" id="SM00239">
    <property type="entry name" value="C2"/>
    <property type="match status" value="1"/>
</dbReference>
<dbReference type="EC" id="2.4.1.255" evidence="3"/>
<dbReference type="Proteomes" id="UP000435112">
    <property type="component" value="Unassembled WGS sequence"/>
</dbReference>
<dbReference type="InterPro" id="IPR001849">
    <property type="entry name" value="PH_domain"/>
</dbReference>
<dbReference type="InterPro" id="IPR000008">
    <property type="entry name" value="C2_dom"/>
</dbReference>
<dbReference type="Gene3D" id="2.30.29.30">
    <property type="entry name" value="Pleckstrin-homology domain (PH domain)/Phosphotyrosine-binding domain (PTB)"/>
    <property type="match status" value="1"/>
</dbReference>
<dbReference type="EMBL" id="QXFV01000055">
    <property type="protein sequence ID" value="KAE9051161.1"/>
    <property type="molecule type" value="Genomic_DNA"/>
</dbReference>
<evidence type="ECO:0000256" key="10">
    <source>
        <dbReference type="SAM" id="SignalP"/>
    </source>
</evidence>
<dbReference type="Gene3D" id="3.40.50.150">
    <property type="entry name" value="Vaccinia Virus protein VP39"/>
    <property type="match status" value="1"/>
</dbReference>
<keyword evidence="5" id="KW-0808">Transferase</keyword>
<dbReference type="Proteomes" id="UP000429607">
    <property type="component" value="Unassembled WGS sequence"/>
</dbReference>
<feature type="signal peptide" evidence="10">
    <location>
        <begin position="1"/>
        <end position="20"/>
    </location>
</feature>
<evidence type="ECO:0000313" key="13">
    <source>
        <dbReference type="EMBL" id="KAE9046025.1"/>
    </source>
</evidence>
<organism evidence="14 15">
    <name type="scientific">Phytophthora rubi</name>
    <dbReference type="NCBI Taxonomy" id="129364"/>
    <lineage>
        <taxon>Eukaryota</taxon>
        <taxon>Sar</taxon>
        <taxon>Stramenopiles</taxon>
        <taxon>Oomycota</taxon>
        <taxon>Peronosporomycetes</taxon>
        <taxon>Peronosporales</taxon>
        <taxon>Peronosporaceae</taxon>
        <taxon>Phytophthora</taxon>
    </lineage>
</organism>
<dbReference type="OrthoDB" id="296767at2759"/>
<evidence type="ECO:0000256" key="6">
    <source>
        <dbReference type="ARBA" id="ARBA00022737"/>
    </source>
</evidence>
<feature type="region of interest" description="Disordered" evidence="9">
    <location>
        <begin position="1917"/>
        <end position="1977"/>
    </location>
</feature>
<dbReference type="InterPro" id="IPR035892">
    <property type="entry name" value="C2_domain_sf"/>
</dbReference>
<evidence type="ECO:0000256" key="5">
    <source>
        <dbReference type="ARBA" id="ARBA00022679"/>
    </source>
</evidence>
<dbReference type="Pfam" id="PF13844">
    <property type="entry name" value="Glyco_transf_41"/>
    <property type="match status" value="2"/>
</dbReference>
<dbReference type="SUPFAM" id="SSF48452">
    <property type="entry name" value="TPR-like"/>
    <property type="match status" value="1"/>
</dbReference>
<comment type="pathway">
    <text evidence="1">Protein modification; protein glycosylation.</text>
</comment>
<sequence length="2233" mass="252002">MVELLLGLALWCCSLLQSEGLGLDVSASSALQVSHVLRSLYAKGDMVQLKEIAEMVVKENNTEVLRGLSGPSVFQYLGVAQYALGDLEEATKTFELAVRVNDDDVQSWVHLGNCYLYQKRLPEAVAALEVAVEQKGSVTDMYALVKARNWMASWKGRDDSIAQVQQTLEGALQSGQMVDVNAFDVAELPPKTLVELRRRAYEEFEADTERLCCDGHTDLRLKAPELRIGFVSSDFGKHPVSSLLRGLLALLSSPEHQTKVYCFSLSGGSSWWSRNISRTVDYMISLKGKNSLDAAKLIQSHEIQVLVDLNGHTLHSGISIFTHRPAPVQIAYLGYPMTTGNPSIDFVVSDSVATPAETSGGSFSEKLLLLPMHYIVNDHLQMLGHTLQGERPTLPALVGRSKSVFVFATFSNWQKMDPSVFSAWMEILDRVPSSVMWFTEYFGREGAIENLRAEAKAHGIDGDRLLFSPLDPWIDHTYRKRAADLILDTPMKNGHTTILDALCAGVPVVSLEGGRMSNRATSSALNALDLHDLTVNSLKEYVEVAVYLATHKNVLQKLRQRVEDNRLRYPLFDTAKYTKKFEESIKVAWQVKKSRIQAGGPTREMHIFPSMESSTVTPRDFPVLSAKDDKNTEDEYAVRVQNALAAQEPIRLHIGGHVKSPDWWIVDANDGDIVDFVMHMANLYAFPDSSVDAMYGSHVLEHCTHGVGHELENTLREWHRVLRPGGQLFVSVPNLFVLATLFINESIPHDHRMWFMTVIFGGQTDVYDVHKVGFDEAILVAYLERAGFCDFTRHDDFGLFSDSSVLVVYDKPISINIQAHACNRQLSSSERAETARHARASDSPDRALNDPPSRAEPMSARSSQRSSLNGSPRHLTVEEMNQLSIRSLEELNQLSQATREFGEVYMGSPDSSRRSPKFLQRLFDPLESKSDAECLFRVRISGIQCRNLQGRRFSGKSDPFVEFYWDDPDEKAPYATPVIKADLNPNYKGVLIAFEYKAPLNALTKRFLAVKVFSNRKFHAKSVIGHTKVDLWSVAMGPVHHDHHLIGCDNGRVVFNCYMEQCSEWNISVSDVGVMMPAIANELDRPEGHDFQEDASLPLKKFGVSYKCTIGTNEKFYMGNKLKHAIKREIGDIQEVSFQSLARLAVLSSRVSRPNTQPKGEAGAEDEVAADSLVAQDPMGVEWTTSSDYLPPITRYSTFDELMSATLTLEVRQLLVGRGQMSTDPDGGFLSLLEKYKKDTLATPNTDVQFDEEIKNTILFGQTWLSLEKIFEDALQERMKKKYDADPNEGMNGLGFSEQFVTSKFEQSLTLKGHQVGVIYGTILFKRIPDVRQLRCGVNSENGISSSSSVIVGAVAAGSKRNLRKSKVVIPVEAQRVLEKMQDLVELMANRQKDDKEGKVRKATKILKMLQVSHKASMLSWVYVSAEALEETKNILLRLWQFLLENIRVRHYTLRNVFYELLFYLVKRAELSDLPLLGFDSTVATTVLGTKHTHKVSKKDLEFGLKLRAMLVETKFCVLQTVSVRGVMNNNLMFFVARMLSVLCFRLPSFGVELYQLWSESYNEPVPELAAEFRMNADADLFAMDGLEAHLDWRRFHKAIFDEYGEKALRHQEEEAEDKYEVTSEAWKARFRRLNGEANTLNILLVDQWLWYVLDTLAVLNQKIGWVHLPGYTQVLMVFFLELKTQKSGWLPPTLYKLSCTMLSNSSLINPMTKFLLSSTSVHDVTAVIGAVELLGVWMYMIRSWRVRLSSYRLSHLENNDRWNFHQDDQYSIPAGDEVSLLPPSFDFRFLCAALRILLDSEHTQVVLTTLEFLYNCWDCFPERHADKLRFELLRSFIRLFLHWHREVRSFFQTLIAFRAMKPHGWTQKGASFVNTPPHSRRQIDAVAADFNSSLGTEDHSEGGRRSRSYSASNLMDSVHKRLSSSSPRSSPRSSPSPSPRNSGSSLSLTISSPNSRGFGSGHSTPTSDNKSGDSFHVDRTKTRSISEDYMKHLLQPQPKMDANIQTKFNRLLESIYIAAKKYIDRQSENGNLLRRQTMKATWKKKGMLLKQGFIYKNTWKSKYFSLQNNKLGYADTEHGPIKREINVIGSVVSEMSNQLDHSQGTRVVLFNCFSVDSGYQKFVLCAPTFEEQREWIEVLTQNATAETAERKDNETLSQLDLAEVAGQLESLTGKQSTADEVSENFLPYSVLAVKEWLNLRVTAMEIEGKIAAGQPFQMPVLLSKSSLYADDD</sequence>
<dbReference type="InterPro" id="IPR013216">
    <property type="entry name" value="Methyltransf_11"/>
</dbReference>
<dbReference type="Pfam" id="PF08578">
    <property type="entry name" value="DUF1765"/>
    <property type="match status" value="1"/>
</dbReference>
<dbReference type="CDD" id="cd00030">
    <property type="entry name" value="C2"/>
    <property type="match status" value="1"/>
</dbReference>
<proteinExistence type="inferred from homology"/>
<keyword evidence="10" id="KW-0732">Signal</keyword>
<evidence type="ECO:0000256" key="8">
    <source>
        <dbReference type="PROSITE-ProRule" id="PRU00339"/>
    </source>
</evidence>
<comment type="similarity">
    <text evidence="2">Belongs to the glycosyltransferase 41 family. O-GlcNAc transferase subfamily.</text>
</comment>
<dbReference type="SUPFAM" id="SSF53335">
    <property type="entry name" value="S-adenosyl-L-methionine-dependent methyltransferases"/>
    <property type="match status" value="1"/>
</dbReference>
<evidence type="ECO:0000256" key="4">
    <source>
        <dbReference type="ARBA" id="ARBA00022676"/>
    </source>
</evidence>
<dbReference type="PROSITE" id="PS50004">
    <property type="entry name" value="C2"/>
    <property type="match status" value="1"/>
</dbReference>
<evidence type="ECO:0000256" key="3">
    <source>
        <dbReference type="ARBA" id="ARBA00011970"/>
    </source>
</evidence>
<dbReference type="Pfam" id="PF00168">
    <property type="entry name" value="C2"/>
    <property type="match status" value="1"/>
</dbReference>
<evidence type="ECO:0000256" key="1">
    <source>
        <dbReference type="ARBA" id="ARBA00004922"/>
    </source>
</evidence>
<dbReference type="Gene3D" id="1.25.40.10">
    <property type="entry name" value="Tetratricopeptide repeat domain"/>
    <property type="match status" value="1"/>
</dbReference>
<reference evidence="15 16" key="1">
    <citation type="submission" date="2018-09" db="EMBL/GenBank/DDBJ databases">
        <title>Genomic investigation of the strawberry pathogen Phytophthora fragariae indicates pathogenicity is determined by transcriptional variation in three key races.</title>
        <authorList>
            <person name="Adams T.M."/>
            <person name="Armitage A.D."/>
            <person name="Sobczyk M.K."/>
            <person name="Bates H.J."/>
            <person name="Dunwell J.M."/>
            <person name="Nellist C.F."/>
            <person name="Harrison R.J."/>
        </authorList>
    </citation>
    <scope>NUCLEOTIDE SEQUENCE [LARGE SCALE GENOMIC DNA]</scope>
    <source>
        <strain evidence="14 15">SCRP249</strain>
        <strain evidence="13 16">SCRP324</strain>
    </source>
</reference>
<dbReference type="SUPFAM" id="SSF50729">
    <property type="entry name" value="PH domain-like"/>
    <property type="match status" value="1"/>
</dbReference>
<comment type="caution">
    <text evidence="14">The sequence shown here is derived from an EMBL/GenBank/DDBJ whole genome shotgun (WGS) entry which is preliminary data.</text>
</comment>
<dbReference type="SUPFAM" id="SSF49562">
    <property type="entry name" value="C2 domain (Calcium/lipid-binding domain, CaLB)"/>
    <property type="match status" value="1"/>
</dbReference>